<evidence type="ECO:0000313" key="1">
    <source>
        <dbReference type="EMBL" id="GFY01093.1"/>
    </source>
</evidence>
<gene>
    <name evidence="1" type="ORF">TNCV_5075601</name>
</gene>
<name>A0A8X6RXP5_TRICX</name>
<protein>
    <submittedName>
        <fullName evidence="1">Uncharacterized protein</fullName>
    </submittedName>
</protein>
<comment type="caution">
    <text evidence="1">The sequence shown here is derived from an EMBL/GenBank/DDBJ whole genome shotgun (WGS) entry which is preliminary data.</text>
</comment>
<dbReference type="AlphaFoldDB" id="A0A8X6RXP5"/>
<reference evidence="1" key="1">
    <citation type="submission" date="2020-08" db="EMBL/GenBank/DDBJ databases">
        <title>Multicomponent nature underlies the extraordinary mechanical properties of spider dragline silk.</title>
        <authorList>
            <person name="Kono N."/>
            <person name="Nakamura H."/>
            <person name="Mori M."/>
            <person name="Yoshida Y."/>
            <person name="Ohtoshi R."/>
            <person name="Malay A.D."/>
            <person name="Moran D.A.P."/>
            <person name="Tomita M."/>
            <person name="Numata K."/>
            <person name="Arakawa K."/>
        </authorList>
    </citation>
    <scope>NUCLEOTIDE SEQUENCE</scope>
</reference>
<accession>A0A8X6RXP5</accession>
<dbReference type="Proteomes" id="UP000887159">
    <property type="component" value="Unassembled WGS sequence"/>
</dbReference>
<proteinExistence type="predicted"/>
<organism evidence="1 2">
    <name type="scientific">Trichonephila clavipes</name>
    <name type="common">Golden silk orbweaver</name>
    <name type="synonym">Nephila clavipes</name>
    <dbReference type="NCBI Taxonomy" id="2585209"/>
    <lineage>
        <taxon>Eukaryota</taxon>
        <taxon>Metazoa</taxon>
        <taxon>Ecdysozoa</taxon>
        <taxon>Arthropoda</taxon>
        <taxon>Chelicerata</taxon>
        <taxon>Arachnida</taxon>
        <taxon>Araneae</taxon>
        <taxon>Araneomorphae</taxon>
        <taxon>Entelegynae</taxon>
        <taxon>Araneoidea</taxon>
        <taxon>Nephilidae</taxon>
        <taxon>Trichonephila</taxon>
    </lineage>
</organism>
<keyword evidence="2" id="KW-1185">Reference proteome</keyword>
<evidence type="ECO:0000313" key="2">
    <source>
        <dbReference type="Proteomes" id="UP000887159"/>
    </source>
</evidence>
<sequence length="84" mass="9341">MGMRSSPYATPHKGVTGDEFFLMDHDSRFHQDSLGRGQHLSWYPSLLISTPRQLKGLKPEQIQRASSSLHKGSSVAIGFESVAR</sequence>
<dbReference type="EMBL" id="BMAU01021225">
    <property type="protein sequence ID" value="GFY01093.1"/>
    <property type="molecule type" value="Genomic_DNA"/>
</dbReference>